<dbReference type="SMART" id="SM00052">
    <property type="entry name" value="EAL"/>
    <property type="match status" value="1"/>
</dbReference>
<dbReference type="InterPro" id="IPR035919">
    <property type="entry name" value="EAL_sf"/>
</dbReference>
<evidence type="ECO:0000259" key="11">
    <source>
        <dbReference type="PROSITE" id="PS50883"/>
    </source>
</evidence>
<dbReference type="InterPro" id="IPR001633">
    <property type="entry name" value="EAL_dom"/>
</dbReference>
<keyword evidence="4" id="KW-0973">c-di-GMP</keyword>
<gene>
    <name evidence="12" type="ORF">G3I74_12845</name>
</gene>
<evidence type="ECO:0000256" key="5">
    <source>
        <dbReference type="ARBA" id="ARBA00022692"/>
    </source>
</evidence>
<keyword evidence="13" id="KW-1185">Reference proteome</keyword>
<name>A0A845UYY3_9GAMM</name>
<evidence type="ECO:0000313" key="13">
    <source>
        <dbReference type="Proteomes" id="UP000484885"/>
    </source>
</evidence>
<keyword evidence="8 10" id="KW-0472">Membrane</keyword>
<evidence type="ECO:0000256" key="6">
    <source>
        <dbReference type="ARBA" id="ARBA00022801"/>
    </source>
</evidence>
<feature type="transmembrane region" description="Helical" evidence="10">
    <location>
        <begin position="6"/>
        <end position="31"/>
    </location>
</feature>
<comment type="caution">
    <text evidence="12">The sequence shown here is derived from an EMBL/GenBank/DDBJ whole genome shotgun (WGS) entry which is preliminary data.</text>
</comment>
<dbReference type="CDD" id="cd01948">
    <property type="entry name" value="EAL"/>
    <property type="match status" value="1"/>
</dbReference>
<evidence type="ECO:0000256" key="4">
    <source>
        <dbReference type="ARBA" id="ARBA00022636"/>
    </source>
</evidence>
<feature type="domain" description="EAL" evidence="11">
    <location>
        <begin position="266"/>
        <end position="518"/>
    </location>
</feature>
<reference evidence="12 13" key="1">
    <citation type="submission" date="2020-02" db="EMBL/GenBank/DDBJ databases">
        <authorList>
            <person name="Zhang X.-Y."/>
        </authorList>
    </citation>
    <scope>NUCLEOTIDE SEQUENCE [LARGE SCALE GENOMIC DNA]</scope>
    <source>
        <strain evidence="12 13">C33</strain>
    </source>
</reference>
<keyword evidence="7 10" id="KW-1133">Transmembrane helix</keyword>
<evidence type="ECO:0000256" key="9">
    <source>
        <dbReference type="ARBA" id="ARBA00034290"/>
    </source>
</evidence>
<dbReference type="EC" id="3.1.4.52" evidence="2"/>
<dbReference type="PROSITE" id="PS50883">
    <property type="entry name" value="EAL"/>
    <property type="match status" value="1"/>
</dbReference>
<dbReference type="Pfam" id="PF12792">
    <property type="entry name" value="CSS-motif"/>
    <property type="match status" value="1"/>
</dbReference>
<feature type="transmembrane region" description="Helical" evidence="10">
    <location>
        <begin position="239"/>
        <end position="263"/>
    </location>
</feature>
<evidence type="ECO:0000256" key="8">
    <source>
        <dbReference type="ARBA" id="ARBA00023136"/>
    </source>
</evidence>
<dbReference type="RefSeq" id="WP_164212003.1">
    <property type="nucleotide sequence ID" value="NZ_JAAGSC010000043.1"/>
</dbReference>
<sequence length="519" mass="57559">MGSPRNALLFVSLAGAIGVALPATLLLWVIWQQTVMAEEQRLTKLSEDLAAQTEHAIVDARALLEELNSQAFEPCSPHHLLTLQNEALSRVHVRAIGYWEAANRLCGAGLVQGQRLTPARASRIYDSGVIAWWPSAATTAGDVALFLMRFGNHDMAIDPRLLITPGQLEGKQVAVWVEGMQMAAYPEASVFPAPDELPEGLFVDRANNRVVSRVSVDSLFPIEVVAVQSFEDFWDRYRMLVIAVGGIGLVLITLWLGLVWRYLSRQLSLESSLRAAIDGGRIHAVYQPIVELRSGRCVGAEVLGRWTEKNGTAISPEIFVPLAEKAGLGTRLTLSILENLLQHMANWPEPEKEMVYHLNLTEQDLAQPGFSRRLGELLDEHGVAPERIALEITERALLDSDVIRQRVAELRDKGHSIAIDDFGTGYSSLAYLQKFELDTLKIDKTFVDSLQTEAVTSSVIRPIIDLARALDLEIIAEGIESGEQMQWLVERDVECGQGYWYSPALGESGFKAWYLDKAR</sequence>
<dbReference type="Proteomes" id="UP000484885">
    <property type="component" value="Unassembled WGS sequence"/>
</dbReference>
<evidence type="ECO:0000256" key="3">
    <source>
        <dbReference type="ARBA" id="ARBA00022475"/>
    </source>
</evidence>
<evidence type="ECO:0000256" key="2">
    <source>
        <dbReference type="ARBA" id="ARBA00012282"/>
    </source>
</evidence>
<comment type="catalytic activity">
    <reaction evidence="9">
        <text>3',3'-c-di-GMP + H2O = 5'-phosphoguanylyl(3'-&gt;5')guanosine + H(+)</text>
        <dbReference type="Rhea" id="RHEA:24902"/>
        <dbReference type="ChEBI" id="CHEBI:15377"/>
        <dbReference type="ChEBI" id="CHEBI:15378"/>
        <dbReference type="ChEBI" id="CHEBI:58754"/>
        <dbReference type="ChEBI" id="CHEBI:58805"/>
        <dbReference type="EC" id="3.1.4.52"/>
    </reaction>
</comment>
<dbReference type="GO" id="GO:0071111">
    <property type="term" value="F:cyclic-guanylate-specific phosphodiesterase activity"/>
    <property type="evidence" value="ECO:0007669"/>
    <property type="project" value="UniProtKB-EC"/>
</dbReference>
<dbReference type="Gene3D" id="3.20.20.450">
    <property type="entry name" value="EAL domain"/>
    <property type="match status" value="1"/>
</dbReference>
<dbReference type="InterPro" id="IPR024744">
    <property type="entry name" value="CSS-motif_dom"/>
</dbReference>
<proteinExistence type="predicted"/>
<dbReference type="GO" id="GO:0005886">
    <property type="term" value="C:plasma membrane"/>
    <property type="evidence" value="ECO:0007669"/>
    <property type="project" value="UniProtKB-SubCell"/>
</dbReference>
<protein>
    <recommendedName>
        <fullName evidence="2">cyclic-guanylate-specific phosphodiesterase</fullName>
        <ecNumber evidence="2">3.1.4.52</ecNumber>
    </recommendedName>
</protein>
<dbReference type="EMBL" id="JAAGSC010000043">
    <property type="protein sequence ID" value="NDY96617.1"/>
    <property type="molecule type" value="Genomic_DNA"/>
</dbReference>
<organism evidence="12 13">
    <name type="scientific">Wenzhouxiangella limi</name>
    <dbReference type="NCBI Taxonomy" id="2707351"/>
    <lineage>
        <taxon>Bacteria</taxon>
        <taxon>Pseudomonadati</taxon>
        <taxon>Pseudomonadota</taxon>
        <taxon>Gammaproteobacteria</taxon>
        <taxon>Chromatiales</taxon>
        <taxon>Wenzhouxiangellaceae</taxon>
        <taxon>Wenzhouxiangella</taxon>
    </lineage>
</organism>
<keyword evidence="6" id="KW-0378">Hydrolase</keyword>
<dbReference type="AlphaFoldDB" id="A0A845UYY3"/>
<dbReference type="Pfam" id="PF00563">
    <property type="entry name" value="EAL"/>
    <property type="match status" value="1"/>
</dbReference>
<keyword evidence="5 10" id="KW-0812">Transmembrane</keyword>
<keyword evidence="3" id="KW-1003">Cell membrane</keyword>
<comment type="subcellular location">
    <subcellularLocation>
        <location evidence="1">Cell membrane</location>
        <topology evidence="1">Multi-pass membrane protein</topology>
    </subcellularLocation>
</comment>
<dbReference type="InterPro" id="IPR050706">
    <property type="entry name" value="Cyclic-di-GMP_PDE-like"/>
</dbReference>
<evidence type="ECO:0000256" key="7">
    <source>
        <dbReference type="ARBA" id="ARBA00022989"/>
    </source>
</evidence>
<evidence type="ECO:0000256" key="10">
    <source>
        <dbReference type="SAM" id="Phobius"/>
    </source>
</evidence>
<dbReference type="SUPFAM" id="SSF141868">
    <property type="entry name" value="EAL domain-like"/>
    <property type="match status" value="1"/>
</dbReference>
<evidence type="ECO:0000313" key="12">
    <source>
        <dbReference type="EMBL" id="NDY96617.1"/>
    </source>
</evidence>
<accession>A0A845UYY3</accession>
<dbReference type="PANTHER" id="PTHR33121:SF81">
    <property type="entry name" value="CYCLIC DI-GMP PHOSPHODIESTERASE PDEB-RELATED"/>
    <property type="match status" value="1"/>
</dbReference>
<dbReference type="PANTHER" id="PTHR33121">
    <property type="entry name" value="CYCLIC DI-GMP PHOSPHODIESTERASE PDEF"/>
    <property type="match status" value="1"/>
</dbReference>
<evidence type="ECO:0000256" key="1">
    <source>
        <dbReference type="ARBA" id="ARBA00004651"/>
    </source>
</evidence>